<accession>A0A381RQM6</accession>
<evidence type="ECO:0008006" key="2">
    <source>
        <dbReference type="Google" id="ProtNLM"/>
    </source>
</evidence>
<name>A0A381RQM6_9ZZZZ</name>
<organism evidence="1">
    <name type="scientific">marine metagenome</name>
    <dbReference type="NCBI Taxonomy" id="408172"/>
    <lineage>
        <taxon>unclassified sequences</taxon>
        <taxon>metagenomes</taxon>
        <taxon>ecological metagenomes</taxon>
    </lineage>
</organism>
<dbReference type="CDD" id="cd03801">
    <property type="entry name" value="GT4_PimA-like"/>
    <property type="match status" value="1"/>
</dbReference>
<reference evidence="1" key="1">
    <citation type="submission" date="2018-05" db="EMBL/GenBank/DDBJ databases">
        <authorList>
            <person name="Lanie J.A."/>
            <person name="Ng W.-L."/>
            <person name="Kazmierczak K.M."/>
            <person name="Andrzejewski T.M."/>
            <person name="Davidsen T.M."/>
            <person name="Wayne K.J."/>
            <person name="Tettelin H."/>
            <person name="Glass J.I."/>
            <person name="Rusch D."/>
            <person name="Podicherti R."/>
            <person name="Tsui H.-C.T."/>
            <person name="Winkler M.E."/>
        </authorList>
    </citation>
    <scope>NUCLEOTIDE SEQUENCE</scope>
</reference>
<dbReference type="SUPFAM" id="SSF53756">
    <property type="entry name" value="UDP-Glycosyltransferase/glycogen phosphorylase"/>
    <property type="match status" value="1"/>
</dbReference>
<proteinExistence type="predicted"/>
<dbReference type="EMBL" id="UINC01002155">
    <property type="protein sequence ID" value="SUZ93544.1"/>
    <property type="molecule type" value="Genomic_DNA"/>
</dbReference>
<gene>
    <name evidence="1" type="ORF">METZ01_LOCUS46398</name>
</gene>
<sequence>MSRCSIISFRFGPTDGVSVVARNWADALHQMGFDVHWVAGGFEPGWHANGATTVVPGLGIDDDGPPDPSELATALAGADLVVVENLCTIPLNPVAAHAVAEVLRGRPAVLHHHDPPWQRERFAHVTDLPPDDPAWRHVTINDLTRLQMADRGIAAAVIHNGFDPDPPPGDRTRTRADLGVDDDTLLVAHPVRAIPRKDVGRAIGITAELGGTYWLLGPAEDGFGPELDHLLADAACPVLWEPAPTRSDIYAAADLVVFPSTWEGFGNPPVEAALFRRPAVVGDYPVADELRALGLEWFPADDLGPVRAWLAEPDPALLDRNWEVAARELSLDRMADRLRTLLDEAGWLP</sequence>
<dbReference type="Pfam" id="PF13692">
    <property type="entry name" value="Glyco_trans_1_4"/>
    <property type="match status" value="1"/>
</dbReference>
<protein>
    <recommendedName>
        <fullName evidence="2">Glycosyl transferase family 1 domain-containing protein</fullName>
    </recommendedName>
</protein>
<dbReference type="Gene3D" id="3.40.50.2000">
    <property type="entry name" value="Glycogen Phosphorylase B"/>
    <property type="match status" value="2"/>
</dbReference>
<dbReference type="AlphaFoldDB" id="A0A381RQM6"/>
<evidence type="ECO:0000313" key="1">
    <source>
        <dbReference type="EMBL" id="SUZ93544.1"/>
    </source>
</evidence>